<dbReference type="Gene3D" id="3.60.15.10">
    <property type="entry name" value="Ribonuclease Z/Hydroxyacylglutathione hydrolase-like"/>
    <property type="match status" value="1"/>
</dbReference>
<dbReference type="InterPro" id="IPR036866">
    <property type="entry name" value="RibonucZ/Hydroxyglut_hydro"/>
</dbReference>
<sequence>MKLTCLSTSGGGGGSYHSPASHLLELEGLRLLLDCPIDLSALAAFSPVPPAGDAGGLIRAVPRYWSPAAAAATKAGGVDAVLVSSATGMLGLPFLTRLPGFENTKVYLSLLLTLCVAYIMLVLFFVQIME</sequence>
<dbReference type="GO" id="GO:0032039">
    <property type="term" value="C:integrator complex"/>
    <property type="evidence" value="ECO:0007669"/>
    <property type="project" value="InterPro"/>
</dbReference>
<evidence type="ECO:0000256" key="2">
    <source>
        <dbReference type="ARBA" id="ARBA00023242"/>
    </source>
</evidence>
<keyword evidence="3" id="KW-1133">Transmembrane helix</keyword>
<dbReference type="PANTHER" id="PTHR46094">
    <property type="entry name" value="INTEGRATOR COMPLEX SUBUNIT 9"/>
    <property type="match status" value="1"/>
</dbReference>
<protein>
    <submittedName>
        <fullName evidence="4">Uncharacterized protein</fullName>
    </submittedName>
</protein>
<evidence type="ECO:0000313" key="4">
    <source>
        <dbReference type="EMBL" id="JAD74405.1"/>
    </source>
</evidence>
<dbReference type="EMBL" id="GBRH01223490">
    <property type="protein sequence ID" value="JAD74405.1"/>
    <property type="molecule type" value="Transcribed_RNA"/>
</dbReference>
<dbReference type="SUPFAM" id="SSF56281">
    <property type="entry name" value="Metallo-hydrolase/oxidoreductase"/>
    <property type="match status" value="1"/>
</dbReference>
<dbReference type="GO" id="GO:0034472">
    <property type="term" value="P:snRNA 3'-end processing"/>
    <property type="evidence" value="ECO:0007669"/>
    <property type="project" value="TreeGrafter"/>
</dbReference>
<evidence type="ECO:0000256" key="3">
    <source>
        <dbReference type="SAM" id="Phobius"/>
    </source>
</evidence>
<dbReference type="PANTHER" id="PTHR46094:SF1">
    <property type="entry name" value="INTEGRATOR COMPLEX SUBUNIT 9"/>
    <property type="match status" value="1"/>
</dbReference>
<proteinExistence type="predicted"/>
<keyword evidence="2" id="KW-0539">Nucleus</keyword>
<organism evidence="4">
    <name type="scientific">Arundo donax</name>
    <name type="common">Giant reed</name>
    <name type="synonym">Donax arundinaceus</name>
    <dbReference type="NCBI Taxonomy" id="35708"/>
    <lineage>
        <taxon>Eukaryota</taxon>
        <taxon>Viridiplantae</taxon>
        <taxon>Streptophyta</taxon>
        <taxon>Embryophyta</taxon>
        <taxon>Tracheophyta</taxon>
        <taxon>Spermatophyta</taxon>
        <taxon>Magnoliopsida</taxon>
        <taxon>Liliopsida</taxon>
        <taxon>Poales</taxon>
        <taxon>Poaceae</taxon>
        <taxon>PACMAD clade</taxon>
        <taxon>Arundinoideae</taxon>
        <taxon>Arundineae</taxon>
        <taxon>Arundo</taxon>
    </lineage>
</organism>
<reference evidence="4" key="2">
    <citation type="journal article" date="2015" name="Data Brief">
        <title>Shoot transcriptome of the giant reed, Arundo donax.</title>
        <authorList>
            <person name="Barrero R.A."/>
            <person name="Guerrero F.D."/>
            <person name="Moolhuijzen P."/>
            <person name="Goolsby J.A."/>
            <person name="Tidwell J."/>
            <person name="Bellgard S.E."/>
            <person name="Bellgard M.I."/>
        </authorList>
    </citation>
    <scope>NUCLEOTIDE SEQUENCE</scope>
    <source>
        <tissue evidence="4">Shoot tissue taken approximately 20 cm above the soil surface</tissue>
    </source>
</reference>
<evidence type="ECO:0000256" key="1">
    <source>
        <dbReference type="ARBA" id="ARBA00004123"/>
    </source>
</evidence>
<keyword evidence="3" id="KW-0812">Transmembrane</keyword>
<feature type="transmembrane region" description="Helical" evidence="3">
    <location>
        <begin position="106"/>
        <end position="129"/>
    </location>
</feature>
<accession>A0A0A9CLY3</accession>
<comment type="subcellular location">
    <subcellularLocation>
        <location evidence="1">Nucleus</location>
    </subcellularLocation>
</comment>
<keyword evidence="3" id="KW-0472">Membrane</keyword>
<dbReference type="InterPro" id="IPR027074">
    <property type="entry name" value="Integrator_9su"/>
</dbReference>
<name>A0A0A9CLY3_ARUDO</name>
<dbReference type="AlphaFoldDB" id="A0A0A9CLY3"/>
<reference evidence="4" key="1">
    <citation type="submission" date="2014-09" db="EMBL/GenBank/DDBJ databases">
        <authorList>
            <person name="Magalhaes I.L.F."/>
            <person name="Oliveira U."/>
            <person name="Santos F.R."/>
            <person name="Vidigal T.H.D.A."/>
            <person name="Brescovit A.D."/>
            <person name="Santos A.J."/>
        </authorList>
    </citation>
    <scope>NUCLEOTIDE SEQUENCE</scope>
    <source>
        <tissue evidence="4">Shoot tissue taken approximately 20 cm above the soil surface</tissue>
    </source>
</reference>